<dbReference type="SMART" id="SM00382">
    <property type="entry name" value="AAA"/>
    <property type="match status" value="1"/>
</dbReference>
<feature type="transmembrane region" description="Helical" evidence="8">
    <location>
        <begin position="1566"/>
        <end position="1586"/>
    </location>
</feature>
<dbReference type="InterPro" id="IPR011527">
    <property type="entry name" value="ABC1_TM_dom"/>
</dbReference>
<keyword evidence="4" id="KW-0547">Nucleotide-binding</keyword>
<dbReference type="GO" id="GO:0140359">
    <property type="term" value="F:ABC-type transporter activity"/>
    <property type="evidence" value="ECO:0007669"/>
    <property type="project" value="InterPro"/>
</dbReference>
<dbReference type="InterPro" id="IPR027417">
    <property type="entry name" value="P-loop_NTPase"/>
</dbReference>
<protein>
    <recommendedName>
        <fullName evidence="13">ABC transmembrane type-1 domain-containing protein</fullName>
    </recommendedName>
</protein>
<feature type="transmembrane region" description="Helical" evidence="8">
    <location>
        <begin position="1592"/>
        <end position="1611"/>
    </location>
</feature>
<feature type="transmembrane region" description="Helical" evidence="8">
    <location>
        <begin position="1623"/>
        <end position="1641"/>
    </location>
</feature>
<dbReference type="PANTHER" id="PTHR24221">
    <property type="entry name" value="ATP-BINDING CASSETTE SUB-FAMILY B"/>
    <property type="match status" value="1"/>
</dbReference>
<dbReference type="Pfam" id="PF00664">
    <property type="entry name" value="ABC_membrane"/>
    <property type="match status" value="1"/>
</dbReference>
<dbReference type="Pfam" id="PF00005">
    <property type="entry name" value="ABC_tran"/>
    <property type="match status" value="1"/>
</dbReference>
<dbReference type="Gene3D" id="1.20.1560.10">
    <property type="entry name" value="ABC transporter type 1, transmembrane domain"/>
    <property type="match status" value="1"/>
</dbReference>
<accession>A0A024GVF8</accession>
<dbReference type="PROSITE" id="PS50929">
    <property type="entry name" value="ABC_TM1F"/>
    <property type="match status" value="1"/>
</dbReference>
<dbReference type="GO" id="GO:0005737">
    <property type="term" value="C:cytoplasm"/>
    <property type="evidence" value="ECO:0007669"/>
    <property type="project" value="UniProtKB-ARBA"/>
</dbReference>
<dbReference type="Gene3D" id="3.40.50.300">
    <property type="entry name" value="P-loop containing nucleotide triphosphate hydrolases"/>
    <property type="match status" value="1"/>
</dbReference>
<evidence type="ECO:0000259" key="10">
    <source>
        <dbReference type="PROSITE" id="PS50929"/>
    </source>
</evidence>
<dbReference type="InterPro" id="IPR003439">
    <property type="entry name" value="ABC_transporter-like_ATP-bd"/>
</dbReference>
<evidence type="ECO:0000256" key="6">
    <source>
        <dbReference type="ARBA" id="ARBA00022989"/>
    </source>
</evidence>
<reference evidence="11 12" key="1">
    <citation type="submission" date="2012-05" db="EMBL/GenBank/DDBJ databases">
        <title>Recombination and specialization in a pathogen metapopulation.</title>
        <authorList>
            <person name="Gardiner A."/>
            <person name="Kemen E."/>
            <person name="Schultz-Larsen T."/>
            <person name="MacLean D."/>
            <person name="Van Oosterhout C."/>
            <person name="Jones J.D.G."/>
        </authorList>
    </citation>
    <scope>NUCLEOTIDE SEQUENCE [LARGE SCALE GENOMIC DNA]</scope>
    <source>
        <strain evidence="11 12">Ac Nc2</strain>
    </source>
</reference>
<feature type="transmembrane region" description="Helical" evidence="8">
    <location>
        <begin position="1826"/>
        <end position="1847"/>
    </location>
</feature>
<evidence type="ECO:0000256" key="8">
    <source>
        <dbReference type="SAM" id="Phobius"/>
    </source>
</evidence>
<keyword evidence="5" id="KW-0067">ATP-binding</keyword>
<comment type="subcellular location">
    <subcellularLocation>
        <location evidence="1">Membrane</location>
        <topology evidence="1">Multi-pass membrane protein</topology>
    </subcellularLocation>
</comment>
<dbReference type="InterPro" id="IPR003593">
    <property type="entry name" value="AAA+_ATPase"/>
</dbReference>
<evidence type="ECO:0000256" key="7">
    <source>
        <dbReference type="ARBA" id="ARBA00023136"/>
    </source>
</evidence>
<proteinExistence type="predicted"/>
<dbReference type="CDD" id="cd07346">
    <property type="entry name" value="ABC_6TM_exporters"/>
    <property type="match status" value="1"/>
</dbReference>
<feature type="domain" description="ABC transmembrane type-1" evidence="10">
    <location>
        <begin position="1787"/>
        <end position="2070"/>
    </location>
</feature>
<dbReference type="PANTHER" id="PTHR24221:SF620">
    <property type="entry name" value="ABC TRANSMEMBRANE TYPE-1 DOMAIN-CONTAINING PROTEIN"/>
    <property type="match status" value="1"/>
</dbReference>
<keyword evidence="6 8" id="KW-1133">Transmembrane helix</keyword>
<evidence type="ECO:0000256" key="4">
    <source>
        <dbReference type="ARBA" id="ARBA00022741"/>
    </source>
</evidence>
<keyword evidence="2" id="KW-0813">Transport</keyword>
<evidence type="ECO:0000313" key="11">
    <source>
        <dbReference type="EMBL" id="CCI50599.1"/>
    </source>
</evidence>
<sequence>MSNRLSGVCADMILILLRKAPNPVSAWRNLCPDGDAEHALLLFFKSWLVMQDDRARQRTAVQFYLLYFRAPAKCRLAGDTFPNSVLDVIFHLTVTLATRDIRVECLELLLESLTHLPKKHARMHDQLTEQACFVSLMQILCARRYTNIIDKRIRRYASSSYLLSLPTVTFANLDAENHSQWIVLKCLRTVLPDDEILNAEETSVLETDSKLRARAERIVRRMMDISVLQAFCTALWNVLVRLSQDNPSESEVESIRKWCEAIFDVLERILTLLTPASIAKRERHIIDLVRVIIYILVSQLMEENTRGSQQLATSISRVIRILFRNADWRLRFATLLRKEVTCDMEEDTLFVQNTVVFIRLLLRQLSDPEWTDDCVLMLKQLLLEPLFHHQYPKNHAFLEQVLSRTNIGETLIKLVCETENKGNEESQRFHLILETLKLSLHCESICEAAVADLDTLGYFLQLYMDANSPESLQEIAGVLLAGFSQHPDAFRKCLKQNVTDALALKILRNLILARPKTAGIPRQQQIAEEIVRNLAASDSLTCPLWVKCLENTDVTLLIAIIEHASHIKVQEVAARKLVEIILQAFKDTQEHLMTITEQLYISSEWISRILDLFFAFESDRAMSATGLRTIVSLVSLTGQASTCDQIHEIEGTLIQYQQMERLAVEGAHALLFWLREEQTQHDVVTVLFDGIHAETRVLFYKQIIPNGSTNATADVLLLINALTTQLDELHCEFWPHRNSGFSPNVVFSQFVAPICKCCVLLCECLQCMDEQNWVLSSADGLEGLVRVSSLLLEWVAVTDDLDENNAHALIVTILELLECETCSLDLCRKLVQIDTIKVALQFLQRPDFKHELILQTLSLLKMLLIVDMNQFIECQGIELLLQMLFKAIQEHCDGGSRIAHKVMELFNFMYKHSRLCNRGDALLWRNEQIVNVVDKCVIELTDRLESVKIAFDEGHEHAEIIGNEAPWISVLGYLVLFVFKSWSKDMTPVFTASSIAKSRVYDFFKWITRVFRHASYREKLQWKNDDYREFMCTAIPVLELGLIRCHNWTVFEDIGDVLLGALNTIASHAETTMDRENFHQLLSTICAALISYFTRPNTTHCKNFHRNGRHAFSVLKSIHRNIEWTTRSAESIVTMFDLIETILPHLAIHWNEHVALPLSNFEDSQPYSWILYWILDTLDVVLSDASQRELFTATLKLLRSCCFVESLQKLLLSPTYLPRVTLQLEKAMSFNEKIALKILQILGKPAWEYSISQFREKETSTPLLQTDVCILVRCYHCQQTVTLSPLDILNWKSDKVSKCTYCHLPIARAIQSDGGALSLSADNKNDTIKEHVMVEEYSVLQSSFRNSISNVGALKSNAWFYNSMSSESAVITLKSNALFYNSMSSGSAVISEDGENWVSDHTDTISANLTVSESIELDTQRVESTDAIIADQDMIMTRCRHCKTMLSLFIDSMRASETIDYERMPSEQAFVKIGDFLPETSNPNFSKTKKVSLHSYTNTHAHTNLNNGTQHSNGNRLFYLRVIDSRRWHYSETFALFMDFFIQLLAIAFTRDEVFADEFSAKGSRLFSLGLLLCYFIDMTIRLLGLPKGSRLFSLGLLLCYFIDMTIRLLGLRAALFRSHSNVADLGCLIGMVFTLAGRFILSAIEYHLCLAYLMLVAFRLILKPRARTFSKKLHKFRSNGDSIRISIESLRASLARIPGISALAIEMMETDLVIICGRDEGDMTRDELMQFLERALRYRPHNVSATEFLSYLRDIDASSSQVAYGMTDVVRSTLWHWSNQNVDMMLCLFVVCVNGSISPALAYFLDRISTAFDSLSGTTHDDATLHFGILGILGICIPFALGDYAIGYFQSKMISKATERMQNSLLEIILHQGTSFFAERSEGDLNNLFSSDVARVNALWQATFWNLLNPLVAVVFGFGYALIMDYSLGILSFAFSAVLLSSGPQGFASHRSKEFGSKNAYVAAEFQNAIACQKVVRAYDIQDTLAARFKKTCTNLRKHQFSKDFWSSIVQIYIESAMYIFTSIMMASLAMKVWRGDLSPGQFFGFVTLLSRVSTPVTILGGFMRVAIGNASSLQRIDDIILGLALHDDDPSHECNLPSLPAMTKELQVEGLMFRYDKSSDKCILRDVNATFPRGAYICIVGPSGCGKSTLLACLMQFIEADGGSICLDGNDIYNYSKKSFMDQTAVVFQDGGILNGTIYDNIRYGNVFATNEECEEAAKCAECHFIRELRDGFDTVVGQHATCSLSGGQAQRICLARALCRNPRILLLDEATSALDPETEASIVSTLESLTRKMNMTIISVTHRLATTMNADRILVLNAGRVAEEGTYDQLMQRKGLFSEMTLKIDHLNEAEAPIPTQTHLMSPSSRMLRSGVRQEVANVEDVAIQGDSQLALQQFTQSLSARANDCTTSRQSTNPGWYRYGNRASYCRRTSNFNDHISRSTGGPSDRLSITSLAPDILIHRSLVPYPFVSVENESVEENTS</sequence>
<dbReference type="SUPFAM" id="SSF90123">
    <property type="entry name" value="ABC transporter transmembrane region"/>
    <property type="match status" value="1"/>
</dbReference>
<keyword evidence="7 8" id="KW-0472">Membrane</keyword>
<evidence type="ECO:0000256" key="5">
    <source>
        <dbReference type="ARBA" id="ARBA00022840"/>
    </source>
</evidence>
<dbReference type="SUPFAM" id="SSF52540">
    <property type="entry name" value="P-loop containing nucleoside triphosphate hydrolases"/>
    <property type="match status" value="1"/>
</dbReference>
<evidence type="ECO:0000256" key="2">
    <source>
        <dbReference type="ARBA" id="ARBA00022448"/>
    </source>
</evidence>
<evidence type="ECO:0000259" key="9">
    <source>
        <dbReference type="PROSITE" id="PS50893"/>
    </source>
</evidence>
<evidence type="ECO:0000256" key="3">
    <source>
        <dbReference type="ARBA" id="ARBA00022692"/>
    </source>
</evidence>
<gene>
    <name evidence="11" type="ORF">BN9_125800</name>
</gene>
<organism evidence="11 12">
    <name type="scientific">Albugo candida</name>
    <dbReference type="NCBI Taxonomy" id="65357"/>
    <lineage>
        <taxon>Eukaryota</taxon>
        <taxon>Sar</taxon>
        <taxon>Stramenopiles</taxon>
        <taxon>Oomycota</taxon>
        <taxon>Peronosporomycetes</taxon>
        <taxon>Albuginales</taxon>
        <taxon>Albuginaceae</taxon>
        <taxon>Albugo</taxon>
    </lineage>
</organism>
<dbReference type="InterPro" id="IPR036640">
    <property type="entry name" value="ABC1_TM_sf"/>
</dbReference>
<name>A0A024GVF8_9STRA</name>
<keyword evidence="12" id="KW-1185">Reference proteome</keyword>
<dbReference type="Proteomes" id="UP000053237">
    <property type="component" value="Unassembled WGS sequence"/>
</dbReference>
<dbReference type="GO" id="GO:0005524">
    <property type="term" value="F:ATP binding"/>
    <property type="evidence" value="ECO:0007669"/>
    <property type="project" value="UniProtKB-KW"/>
</dbReference>
<dbReference type="EMBL" id="CAIX01000869">
    <property type="protein sequence ID" value="CCI50599.1"/>
    <property type="molecule type" value="Genomic_DNA"/>
</dbReference>
<evidence type="ECO:0000256" key="1">
    <source>
        <dbReference type="ARBA" id="ARBA00004141"/>
    </source>
</evidence>
<feature type="transmembrane region" description="Helical" evidence="8">
    <location>
        <begin position="1905"/>
        <end position="1924"/>
    </location>
</feature>
<dbReference type="OrthoDB" id="6500128at2759"/>
<feature type="domain" description="ABC transporter" evidence="9">
    <location>
        <begin position="2108"/>
        <end position="2346"/>
    </location>
</feature>
<feature type="transmembrane region" description="Helical" evidence="8">
    <location>
        <begin position="1647"/>
        <end position="1663"/>
    </location>
</feature>
<dbReference type="GO" id="GO:0016020">
    <property type="term" value="C:membrane"/>
    <property type="evidence" value="ECO:0007669"/>
    <property type="project" value="UniProtKB-SubCell"/>
</dbReference>
<dbReference type="InterPro" id="IPR039421">
    <property type="entry name" value="Type_1_exporter"/>
</dbReference>
<evidence type="ECO:0008006" key="13">
    <source>
        <dbReference type="Google" id="ProtNLM"/>
    </source>
</evidence>
<feature type="transmembrane region" description="Helical" evidence="8">
    <location>
        <begin position="2006"/>
        <end position="2032"/>
    </location>
</feature>
<dbReference type="FunFam" id="3.40.50.300:FF:000604">
    <property type="entry name" value="ABC transporter B family member 28"/>
    <property type="match status" value="1"/>
</dbReference>
<dbReference type="PROSITE" id="PS00211">
    <property type="entry name" value="ABC_TRANSPORTER_1"/>
    <property type="match status" value="1"/>
</dbReference>
<feature type="transmembrane region" description="Helical" evidence="8">
    <location>
        <begin position="1930"/>
        <end position="1949"/>
    </location>
</feature>
<feature type="transmembrane region" description="Helical" evidence="8">
    <location>
        <begin position="1534"/>
        <end position="1554"/>
    </location>
</feature>
<dbReference type="InParanoid" id="A0A024GVF8"/>
<dbReference type="STRING" id="65357.A0A024GVF8"/>
<feature type="transmembrane region" description="Helical" evidence="8">
    <location>
        <begin position="1786"/>
        <end position="1806"/>
    </location>
</feature>
<dbReference type="InterPro" id="IPR017871">
    <property type="entry name" value="ABC_transporter-like_CS"/>
</dbReference>
<dbReference type="GO" id="GO:0016887">
    <property type="term" value="F:ATP hydrolysis activity"/>
    <property type="evidence" value="ECO:0007669"/>
    <property type="project" value="InterPro"/>
</dbReference>
<keyword evidence="3 8" id="KW-0812">Transmembrane</keyword>
<comment type="caution">
    <text evidence="11">The sequence shown here is derived from an EMBL/GenBank/DDBJ whole genome shotgun (WGS) entry which is preliminary data.</text>
</comment>
<evidence type="ECO:0000313" key="12">
    <source>
        <dbReference type="Proteomes" id="UP000053237"/>
    </source>
</evidence>
<dbReference type="PROSITE" id="PS50893">
    <property type="entry name" value="ABC_TRANSPORTER_2"/>
    <property type="match status" value="1"/>
</dbReference>